<dbReference type="Proteomes" id="UP000266206">
    <property type="component" value="Unassembled WGS sequence"/>
</dbReference>
<reference evidence="1 2" key="1">
    <citation type="submission" date="2017-08" db="EMBL/GenBank/DDBJ databases">
        <title>Pusillimonas indicus sp. nov., a member of the family Alcaligenaceae isolated from surface seawater.</title>
        <authorList>
            <person name="Li J."/>
        </authorList>
    </citation>
    <scope>NUCLEOTIDE SEQUENCE [LARGE SCALE GENOMIC DNA]</scope>
    <source>
        <strain evidence="1 2">L52-1-41</strain>
    </source>
</reference>
<evidence type="ECO:0008006" key="3">
    <source>
        <dbReference type="Google" id="ProtNLM"/>
    </source>
</evidence>
<dbReference type="InterPro" id="IPR025127">
    <property type="entry name" value="DUF4054"/>
</dbReference>
<dbReference type="Pfam" id="PF13262">
    <property type="entry name" value="DUF4054"/>
    <property type="match status" value="1"/>
</dbReference>
<organism evidence="1 2">
    <name type="scientific">Neopusillimonas maritima</name>
    <dbReference type="NCBI Taxonomy" id="2026239"/>
    <lineage>
        <taxon>Bacteria</taxon>
        <taxon>Pseudomonadati</taxon>
        <taxon>Pseudomonadota</taxon>
        <taxon>Betaproteobacteria</taxon>
        <taxon>Burkholderiales</taxon>
        <taxon>Alcaligenaceae</taxon>
        <taxon>Neopusillimonas</taxon>
    </lineage>
</organism>
<accession>A0A3A1YZN7</accession>
<protein>
    <recommendedName>
        <fullName evidence="3">DUF4054 domain-containing protein</fullName>
    </recommendedName>
</protein>
<gene>
    <name evidence="1" type="ORF">CJP73_00460</name>
</gene>
<dbReference type="AlphaFoldDB" id="A0A3A1YZN7"/>
<sequence length="137" mass="15348">MEITPAIITDFRGYFNGQFSDAQVWSDDIITDLLCQADSETGGSGWGKFGLDCQNFKRRGMYYFAAAWLTFLYGKNPANGIDHNARLNVQNKSVGDESVAYRVPAMMEVNNDALTYTSYGQAFYRLRKRAGMGARVV</sequence>
<proteinExistence type="predicted"/>
<evidence type="ECO:0000313" key="1">
    <source>
        <dbReference type="EMBL" id="RIY41954.1"/>
    </source>
</evidence>
<dbReference type="RefSeq" id="WP_119515181.1">
    <property type="nucleotide sequence ID" value="NZ_NQYH01000001.1"/>
</dbReference>
<comment type="caution">
    <text evidence="1">The sequence shown here is derived from an EMBL/GenBank/DDBJ whole genome shotgun (WGS) entry which is preliminary data.</text>
</comment>
<dbReference type="EMBL" id="NQYH01000001">
    <property type="protein sequence ID" value="RIY41954.1"/>
    <property type="molecule type" value="Genomic_DNA"/>
</dbReference>
<name>A0A3A1YZN7_9BURK</name>
<evidence type="ECO:0000313" key="2">
    <source>
        <dbReference type="Proteomes" id="UP000266206"/>
    </source>
</evidence>